<dbReference type="InterPro" id="IPR003344">
    <property type="entry name" value="Big_1_dom"/>
</dbReference>
<feature type="domain" description="Big-1" evidence="6">
    <location>
        <begin position="621"/>
        <end position="711"/>
    </location>
</feature>
<protein>
    <submittedName>
        <fullName evidence="8">Invasin-like inverse autotransporter protein</fullName>
    </submittedName>
</protein>
<proteinExistence type="inferred from homology"/>
<dbReference type="PROSITE" id="PS51127">
    <property type="entry name" value="BIG1"/>
    <property type="match status" value="18"/>
</dbReference>
<dbReference type="SUPFAM" id="SSF49373">
    <property type="entry name" value="Invasin/intimin cell-adhesion fragments"/>
    <property type="match status" value="19"/>
</dbReference>
<feature type="domain" description="Big-1" evidence="6">
    <location>
        <begin position="519"/>
        <end position="611"/>
    </location>
</feature>
<keyword evidence="5" id="KW-0732">Signal</keyword>
<reference evidence="8 9" key="1">
    <citation type="submission" date="2019-07" db="EMBL/GenBank/DDBJ databases">
        <title>Serratia dokdonensis sp. nov., an elicitor of systemic resistance in Nicotiana Tabacum.</title>
        <authorList>
            <person name="Son J.-S."/>
            <person name="Hwang Y.-J."/>
            <person name="Lee S.-Y."/>
            <person name="Ghim S.-Y."/>
        </authorList>
    </citation>
    <scope>NUCLEOTIDE SEQUENCE [LARGE SCALE GENOMIC DNA]</scope>
    <source>
        <strain evidence="8 9">KUDC3025</strain>
    </source>
</reference>
<dbReference type="Gene3D" id="2.60.40.10">
    <property type="entry name" value="Immunoglobulins"/>
    <property type="match status" value="19"/>
</dbReference>
<dbReference type="SMART" id="SM00634">
    <property type="entry name" value="BID_1"/>
    <property type="match status" value="19"/>
</dbReference>
<dbReference type="PANTHER" id="PTHR39576:SF2">
    <property type="entry name" value="ATTACHING AND EFFACING PROTEIN HOMOLOG-RELATED"/>
    <property type="match status" value="1"/>
</dbReference>
<dbReference type="Gene3D" id="2.40.160.160">
    <property type="entry name" value="Inverse autotransporter, beta-domain"/>
    <property type="match status" value="1"/>
</dbReference>
<dbReference type="InterPro" id="IPR022409">
    <property type="entry name" value="PKD/Chitinase_dom"/>
</dbReference>
<keyword evidence="4" id="KW-0998">Cell outer membrane</keyword>
<evidence type="ECO:0000256" key="1">
    <source>
        <dbReference type="ARBA" id="ARBA00004442"/>
    </source>
</evidence>
<dbReference type="InterPro" id="IPR003535">
    <property type="entry name" value="Intimin/invasin_bac"/>
</dbReference>
<evidence type="ECO:0000313" key="9">
    <source>
        <dbReference type="Proteomes" id="UP000430368"/>
    </source>
</evidence>
<feature type="chain" id="PRO_5045423024" evidence="5">
    <location>
        <begin position="28"/>
        <end position="2510"/>
    </location>
</feature>
<feature type="domain" description="Big-1" evidence="6">
    <location>
        <begin position="721"/>
        <end position="811"/>
    </location>
</feature>
<accession>A0ABX6GHJ1</accession>
<comment type="similarity">
    <text evidence="2">Belongs to the intimin/invasin family.</text>
</comment>
<feature type="domain" description="Big-1" evidence="6">
    <location>
        <begin position="821"/>
        <end position="911"/>
    </location>
</feature>
<organism evidence="8 9">
    <name type="scientific">Serratia rhizosphaerae</name>
    <dbReference type="NCBI Taxonomy" id="2597702"/>
    <lineage>
        <taxon>Bacteria</taxon>
        <taxon>Pseudomonadati</taxon>
        <taxon>Pseudomonadota</taxon>
        <taxon>Gammaproteobacteria</taxon>
        <taxon>Enterobacterales</taxon>
        <taxon>Yersiniaceae</taxon>
        <taxon>Serratia</taxon>
    </lineage>
</organism>
<dbReference type="Gene3D" id="3.10.350.10">
    <property type="entry name" value="LysM domain"/>
    <property type="match status" value="1"/>
</dbReference>
<dbReference type="Pfam" id="PF11924">
    <property type="entry name" value="IAT_beta"/>
    <property type="match status" value="1"/>
</dbReference>
<dbReference type="InterPro" id="IPR038177">
    <property type="entry name" value="IAT_beta_sf"/>
</dbReference>
<evidence type="ECO:0000256" key="5">
    <source>
        <dbReference type="SAM" id="SignalP"/>
    </source>
</evidence>
<feature type="signal peptide" evidence="5">
    <location>
        <begin position="1"/>
        <end position="27"/>
    </location>
</feature>
<dbReference type="PROSITE" id="PS51782">
    <property type="entry name" value="LYSM"/>
    <property type="match status" value="1"/>
</dbReference>
<keyword evidence="9" id="KW-1185">Reference proteome</keyword>
<feature type="domain" description="Big-1" evidence="6">
    <location>
        <begin position="2118"/>
        <end position="2207"/>
    </location>
</feature>
<feature type="domain" description="Big-1" evidence="6">
    <location>
        <begin position="1322"/>
        <end position="1411"/>
    </location>
</feature>
<dbReference type="SMART" id="SM00089">
    <property type="entry name" value="PKD"/>
    <property type="match status" value="7"/>
</dbReference>
<dbReference type="InterPro" id="IPR008964">
    <property type="entry name" value="Invasin/intimin_cell_adhesion"/>
</dbReference>
<feature type="domain" description="Big-1" evidence="6">
    <location>
        <begin position="921"/>
        <end position="1013"/>
    </location>
</feature>
<keyword evidence="3" id="KW-0472">Membrane</keyword>
<feature type="domain" description="Big-1" evidence="6">
    <location>
        <begin position="1720"/>
        <end position="1809"/>
    </location>
</feature>
<dbReference type="Proteomes" id="UP000430368">
    <property type="component" value="Chromosome"/>
</dbReference>
<sequence>MNKKLLKMTARACLCLQLFGISTGTLAPALALAKTEASAPRQLFASQTALYVLQNGETVTSVAKKFNLSVAELKKINEFRTFSKPFEQLGAGDELDVPTPQSALSPISSGTALSSNVGDMDAKFLANTASTFGTALSSDDPKQSAANVAGSMVAGAASSAVEDWLSQFGTAQVDLNVDDKFHLDDSSVDFLIPIYDASANLLFTQLGYRHKDDRNTVNLGIGYRRFQGSWMYGVNSFYDDDVTGGNRRVGVGVEAWTDYLKLSANGYRGLTDWHQSRDFADYDERPADGFDLRAEGWLPVYPQLGGKLIYEKYYGNNVALIDKNTLKHNPVAVTVGVNYTPIPLVTLGVEHQQGEGGDDETTFNFELNYRLGVPWEKQVDPAMVDFSRTLAGNRYDLVERNNDIVLDYKKQDLIQLGVPDSMSGKAGNTDVLRATVSAKYGTDHVEWNTQEFVAAGGKAEAAGVNGESLNITYPSFHYTDTADANIYHISAVAYDKHGNKSNNGTTEVKVSEADGDTIEITAANLDVGTGAVANGSDTNAVTAIVTDANGNPVANQEVTFSVSEGADITTVQGTTDEGGKATATVTSLKAGTYTVTAEVNGKGTSKNTTFVADDSTAEITEGNLTVVDNNAVADGSHTDSVQAKVTDASGNPVAGVEVSFSAGNGAKVVTEKVPTDADGVAKTTLTSTKAGVSTVTAKAGDSERTVDVSFVADDGTAEITEGNLIVVDNNAVADGSHTDSVQAKVTDASGNPVAGVEVSFSASNDAKVVTEKVPTDANGVAKTTLTSTKAGVSTVTAKAGDSEPKVDVSFVADESSAEITDENLVVFRDNAVANGTAKNGIMATVTDAYGNLVAGQVVTFHVAEGAIITLTQGTTGDNGKAMAAVSSTTAGTYAVTAEVNGKGASKDTTFVADDSTATITDENLIIGHDNTVASGKVTDGVTATATVTDKNGNPVADQEVIFTVTEGANITTVKGTTGAKGKAAAVVTSAKAGAYTVTAKVNDSAAEKAAHFVADESTAEITEGNLTVVDNGAVANGTATDSVQAKVTDRNNNPVAGVEVSFSASNGATVVTEKVSTEADGVAKTTLTSTKAGTSSVTASVGDSEQKVDVNFVADDGTAEITDTNLSVGTGAVANGSDTNAVTAIVTDANSNPVSGQEVKFSVAEGADITTVQGTTGADGKATATVTSLKAGTYSVTAEVNGKGTSKNTTFVADESTAEITEGNLTVVDNGAVANGTATDSVQAKVTDRNNNPVAGVEVSFSASNGATVVTEKVSTEADGVAKTTLTSTKAGTSSVTASVGDSEQKVDVNFVADDGTAEITDTNLSVGTGAVANGSDTNAVTAIVTDANSNPVSGQEVKFSVAEGADITTVQGTTGADGKATATVTSLKAGTYSVTAEVNGKGTSKNTTFVADESTAEITEGNLTVVDNGAVANGTATDSVQAKVTDRNNNPVAGVEVSFSASNGATVVTEKVSTEADGVAKTTLTSTKAGTSSVTASVGDSEQKVDVNFVADDGTAEITDTNLSVGTGAVANGSDTNAVTAIVTDANSNPVSGQEVKFSVAEGADITTVQGTTGADGKATATVTSLKAGTYSVTAEVNGKGTSKNTTFVADESTAEITEGNLTVVDNGAVANGTATDSVQAKVTDRNNNPVAGVEVSFSASNGATVVTEKVSTEADGVAKTTLTSTKAGTSSVTASVGDSEQKVDVNFVADDGTAEITDTNLSVGTGAVANGSDTNAVTAIVTDANSNPVSGQEVKFSVAEGADITTVQGTTGADGKATATVTSLKAGTYSVTAEVNGKGTSKNTTFVADESTAEITEGNLTVVDNGAVANGTATDSVQAKVTDRNNNPVAGVEVSFSASNGATVVTEKVSTEADGVAKTTLTSTKAGTSSVTASVGDSEQKVDVNFVADDGTAEITDTNLSVGTGAVANGSDTNAVTAIVTDANSNPVSGQEVKFSVAEGADITTVQGTTGADGKATATVTSLKAGTYSVTAEVNGKGTSKNTTFVADESTAEITEGNLTVVDNGAVANGTATDSVQAKVTDRNNNPVAGVEVSFSASNGATVVTEKVSTEADGVAKTTLTSTKAGTSSVTASVGDSEQKVDVNFVADDGTAEITDTNLSVGTGAVANGSDTNAVTAIVTDANSNPVSGQEVKFSVAEGADITTVQGTTGADGKATATVTSLKAGTYSVTAEVNGKGTSKNTTFVAEKSYTVTASISEDYAPVIDDYGIGVTFDVTDEEGNPAEGVGIQVAATNGAKASPDRGFLSNGRYATKIYSSVGGESIVTATLDTTRKESAQVKIHFVGNLSVDLVVDQDNAMPDGKQFNKVTAVLPGDQGHPLVGQYIYFSATNGAKVTSERVATDSNGRASTTLTSFTSGVSTVTAEFGIADSVDTVDVHFGDSARIVEYWDGTHSSACVAPGVYGMPWVIVKDAQGNPVEGRLVTFKGGYIGSNGVSSVYTDSDGKASIANTADWYWDSAGGSRHDVTAPYQASLQNGSTVSEVYDICHN</sequence>
<dbReference type="InterPro" id="IPR013783">
    <property type="entry name" value="Ig-like_fold"/>
</dbReference>
<comment type="subcellular location">
    <subcellularLocation>
        <location evidence="1">Cell outer membrane</location>
    </subcellularLocation>
</comment>
<evidence type="ECO:0000259" key="7">
    <source>
        <dbReference type="PROSITE" id="PS51782"/>
    </source>
</evidence>
<dbReference type="InterPro" id="IPR024519">
    <property type="entry name" value="IAT_beta"/>
</dbReference>
<evidence type="ECO:0000313" key="8">
    <source>
        <dbReference type="EMBL" id="QHA85704.1"/>
    </source>
</evidence>
<dbReference type="InterPro" id="IPR036779">
    <property type="entry name" value="LysM_dom_sf"/>
</dbReference>
<dbReference type="EMBL" id="CP041764">
    <property type="protein sequence ID" value="QHA85704.1"/>
    <property type="molecule type" value="Genomic_DNA"/>
</dbReference>
<feature type="domain" description="Big-1" evidence="6">
    <location>
        <begin position="1919"/>
        <end position="2008"/>
    </location>
</feature>
<feature type="domain" description="LysM" evidence="7">
    <location>
        <begin position="49"/>
        <end position="97"/>
    </location>
</feature>
<feature type="domain" description="Big-1" evidence="6">
    <location>
        <begin position="2309"/>
        <end position="2401"/>
    </location>
</feature>
<feature type="domain" description="Big-1" evidence="6">
    <location>
        <begin position="1521"/>
        <end position="1610"/>
    </location>
</feature>
<feature type="domain" description="Big-1" evidence="6">
    <location>
        <begin position="1222"/>
        <end position="1312"/>
    </location>
</feature>
<evidence type="ECO:0000256" key="3">
    <source>
        <dbReference type="ARBA" id="ARBA00023136"/>
    </source>
</evidence>
<evidence type="ECO:0000256" key="4">
    <source>
        <dbReference type="ARBA" id="ARBA00023237"/>
    </source>
</evidence>
<evidence type="ECO:0000259" key="6">
    <source>
        <dbReference type="PROSITE" id="PS51127"/>
    </source>
</evidence>
<name>A0ABX6GHJ1_9GAMM</name>
<feature type="domain" description="Big-1" evidence="6">
    <location>
        <begin position="1023"/>
        <end position="1113"/>
    </location>
</feature>
<feature type="domain" description="Big-1" evidence="6">
    <location>
        <begin position="1123"/>
        <end position="1212"/>
    </location>
</feature>
<gene>
    <name evidence="8" type="ORF">FO014_01200</name>
</gene>
<dbReference type="InterPro" id="IPR051715">
    <property type="entry name" value="Intimin-Invasin_domain"/>
</dbReference>
<feature type="domain" description="Big-1" evidence="6">
    <location>
        <begin position="1421"/>
        <end position="1511"/>
    </location>
</feature>
<dbReference type="PANTHER" id="PTHR39576">
    <property type="entry name" value="ATTACHING AND EFFACING PROTEIN HOMOLOG-RELATED-RELATED"/>
    <property type="match status" value="1"/>
</dbReference>
<feature type="domain" description="Big-1" evidence="6">
    <location>
        <begin position="1620"/>
        <end position="1710"/>
    </location>
</feature>
<evidence type="ECO:0000256" key="2">
    <source>
        <dbReference type="ARBA" id="ARBA00010116"/>
    </source>
</evidence>
<feature type="domain" description="Big-1" evidence="6">
    <location>
        <begin position="2018"/>
        <end position="2108"/>
    </location>
</feature>
<dbReference type="Pfam" id="PF02369">
    <property type="entry name" value="Big_1"/>
    <property type="match status" value="18"/>
</dbReference>
<dbReference type="InterPro" id="IPR018392">
    <property type="entry name" value="LysM"/>
</dbReference>
<dbReference type="SMART" id="SM00257">
    <property type="entry name" value="LysM"/>
    <property type="match status" value="1"/>
</dbReference>
<dbReference type="PRINTS" id="PR01369">
    <property type="entry name" value="INTIMIN"/>
</dbReference>
<dbReference type="RefSeq" id="WP_160027189.1">
    <property type="nucleotide sequence ID" value="NZ_CP041764.1"/>
</dbReference>
<feature type="domain" description="Big-1" evidence="6">
    <location>
        <begin position="1819"/>
        <end position="1909"/>
    </location>
</feature>